<evidence type="ECO:0000313" key="1">
    <source>
        <dbReference type="EMBL" id="JAH38358.1"/>
    </source>
</evidence>
<sequence length="82" mass="8607">MVLDTQSFLVGGGAHKALPFLVMNTVAAIGQPPSAVCMLNDATIWRGMGTLLVDRQQSSASSVKAGEKPTPATLGLFYMLRA</sequence>
<protein>
    <submittedName>
        <fullName evidence="1">Uncharacterized protein</fullName>
    </submittedName>
</protein>
<organism evidence="1">
    <name type="scientific">Anguilla anguilla</name>
    <name type="common">European freshwater eel</name>
    <name type="synonym">Muraena anguilla</name>
    <dbReference type="NCBI Taxonomy" id="7936"/>
    <lineage>
        <taxon>Eukaryota</taxon>
        <taxon>Metazoa</taxon>
        <taxon>Chordata</taxon>
        <taxon>Craniata</taxon>
        <taxon>Vertebrata</taxon>
        <taxon>Euteleostomi</taxon>
        <taxon>Actinopterygii</taxon>
        <taxon>Neopterygii</taxon>
        <taxon>Teleostei</taxon>
        <taxon>Anguilliformes</taxon>
        <taxon>Anguillidae</taxon>
        <taxon>Anguilla</taxon>
    </lineage>
</organism>
<reference evidence="1" key="2">
    <citation type="journal article" date="2015" name="Fish Shellfish Immunol.">
        <title>Early steps in the European eel (Anguilla anguilla)-Vibrio vulnificus interaction in the gills: Role of the RtxA13 toxin.</title>
        <authorList>
            <person name="Callol A."/>
            <person name="Pajuelo D."/>
            <person name="Ebbesson L."/>
            <person name="Teles M."/>
            <person name="MacKenzie S."/>
            <person name="Amaro C."/>
        </authorList>
    </citation>
    <scope>NUCLEOTIDE SEQUENCE</scope>
</reference>
<dbReference type="EMBL" id="GBXM01070219">
    <property type="protein sequence ID" value="JAH38358.1"/>
    <property type="molecule type" value="Transcribed_RNA"/>
</dbReference>
<dbReference type="AlphaFoldDB" id="A0A0E9SCY4"/>
<reference evidence="1" key="1">
    <citation type="submission" date="2014-11" db="EMBL/GenBank/DDBJ databases">
        <authorList>
            <person name="Amaro Gonzalez C."/>
        </authorList>
    </citation>
    <scope>NUCLEOTIDE SEQUENCE</scope>
</reference>
<name>A0A0E9SCY4_ANGAN</name>
<accession>A0A0E9SCY4</accession>
<proteinExistence type="predicted"/>